<dbReference type="AlphaFoldDB" id="A0A4Q7IQD1"/>
<dbReference type="RefSeq" id="WP_130254062.1">
    <property type="nucleotide sequence ID" value="NZ_PNEC01000001.1"/>
</dbReference>
<dbReference type="Proteomes" id="UP000291338">
    <property type="component" value="Unassembled WGS sequence"/>
</dbReference>
<name>A0A4Q7IQD1_9GAMM</name>
<comment type="caution">
    <text evidence="1">The sequence shown here is derived from an EMBL/GenBank/DDBJ whole genome shotgun (WGS) entry which is preliminary data.</text>
</comment>
<protein>
    <submittedName>
        <fullName evidence="1">DUF3630 domain-containing protein</fullName>
    </submittedName>
</protein>
<dbReference type="EMBL" id="PPSX01000011">
    <property type="protein sequence ID" value="RZQ54524.1"/>
    <property type="molecule type" value="Genomic_DNA"/>
</dbReference>
<sequence>MTKITLNAEFNFLQIIPVCFPDADEFTFWGEIFLSQETISILETSEGADRHQIRFCWKNFNFNLNFEHYSESLWINAEGIEAESQLEQLQKTLQSSLS</sequence>
<accession>A0A4Q7IQD1</accession>
<reference evidence="1 2" key="1">
    <citation type="submission" date="2018-01" db="EMBL/GenBank/DDBJ databases">
        <title>Co-occurrence of chitin degradation, pigmentation and bioactivity in marine Pseudoalteromonas.</title>
        <authorList>
            <person name="Paulsen S."/>
            <person name="Gram L."/>
            <person name="Machado H."/>
        </authorList>
    </citation>
    <scope>NUCLEOTIDE SEQUENCE [LARGE SCALE GENOMIC DNA]</scope>
    <source>
        <strain evidence="1 2">S3898</strain>
    </source>
</reference>
<dbReference type="Pfam" id="PF12305">
    <property type="entry name" value="DUF3630"/>
    <property type="match status" value="1"/>
</dbReference>
<organism evidence="1 2">
    <name type="scientific">Pseudoalteromonas phenolica</name>
    <dbReference type="NCBI Taxonomy" id="161398"/>
    <lineage>
        <taxon>Bacteria</taxon>
        <taxon>Pseudomonadati</taxon>
        <taxon>Pseudomonadota</taxon>
        <taxon>Gammaproteobacteria</taxon>
        <taxon>Alteromonadales</taxon>
        <taxon>Pseudoalteromonadaceae</taxon>
        <taxon>Pseudoalteromonas</taxon>
    </lineage>
</organism>
<gene>
    <name evidence="1" type="ORF">C1E23_02495</name>
</gene>
<evidence type="ECO:0000313" key="1">
    <source>
        <dbReference type="EMBL" id="RZQ54524.1"/>
    </source>
</evidence>
<proteinExistence type="predicted"/>
<evidence type="ECO:0000313" key="2">
    <source>
        <dbReference type="Proteomes" id="UP000291338"/>
    </source>
</evidence>
<dbReference type="InterPro" id="IPR022080">
    <property type="entry name" value="DUF3630"/>
</dbReference>